<dbReference type="EMBL" id="NISK01000005">
    <property type="protein sequence ID" value="OWQ94118.1"/>
    <property type="molecule type" value="Genomic_DNA"/>
</dbReference>
<evidence type="ECO:0000313" key="4">
    <source>
        <dbReference type="Proteomes" id="UP000197361"/>
    </source>
</evidence>
<dbReference type="Proteomes" id="UP000197361">
    <property type="component" value="Unassembled WGS sequence"/>
</dbReference>
<evidence type="ECO:0000259" key="2">
    <source>
        <dbReference type="Pfam" id="PF20432"/>
    </source>
</evidence>
<dbReference type="OrthoDB" id="8481084at2"/>
<comment type="caution">
    <text evidence="3">The sequence shown here is derived from an EMBL/GenBank/DDBJ whole genome shotgun (WGS) entry which is preliminary data.</text>
</comment>
<dbReference type="Pfam" id="PF20432">
    <property type="entry name" value="Xre-like-HTH"/>
    <property type="match status" value="1"/>
</dbReference>
<dbReference type="Pfam" id="PF09722">
    <property type="entry name" value="Xre_MbcA_ParS_C"/>
    <property type="match status" value="1"/>
</dbReference>
<name>A0A246JN88_9SPHN</name>
<accession>A0A246JN88</accession>
<evidence type="ECO:0000259" key="1">
    <source>
        <dbReference type="Pfam" id="PF09722"/>
    </source>
</evidence>
<proteinExistence type="predicted"/>
<dbReference type="GO" id="GO:0003677">
    <property type="term" value="F:DNA binding"/>
    <property type="evidence" value="ECO:0007669"/>
    <property type="project" value="InterPro"/>
</dbReference>
<protein>
    <submittedName>
        <fullName evidence="3">Uncharacterized protein</fullName>
    </submittedName>
</protein>
<dbReference type="RefSeq" id="WP_088443758.1">
    <property type="nucleotide sequence ID" value="NZ_BMMC01000014.1"/>
</dbReference>
<reference evidence="3 4" key="1">
    <citation type="journal article" date="2010" name="Int. J. Syst. Evol. Microbiol.">
        <title>Sphingopyxis bauzanensis sp. nov., a psychrophilic bacterium isolated from soil.</title>
        <authorList>
            <person name="Zhang D.C."/>
            <person name="Liu H.C."/>
            <person name="Xin Y.H."/>
            <person name="Zhou Y.G."/>
            <person name="Schinner F."/>
            <person name="Margesin R."/>
        </authorList>
    </citation>
    <scope>NUCLEOTIDE SEQUENCE [LARGE SCALE GENOMIC DNA]</scope>
    <source>
        <strain evidence="3 4">DSM 22271</strain>
    </source>
</reference>
<evidence type="ECO:0000313" key="3">
    <source>
        <dbReference type="EMBL" id="OWQ94118.1"/>
    </source>
</evidence>
<gene>
    <name evidence="3" type="ORF">CDQ92_18350</name>
</gene>
<feature type="domain" description="Antitoxin Xre-like helix-turn-helix" evidence="2">
    <location>
        <begin position="7"/>
        <end position="69"/>
    </location>
</feature>
<dbReference type="AlphaFoldDB" id="A0A246JN88"/>
<dbReference type="InterPro" id="IPR024467">
    <property type="entry name" value="Xre/MbcA/ParS-like_toxin-bd"/>
</dbReference>
<keyword evidence="4" id="KW-1185">Reference proteome</keyword>
<organism evidence="3 4">
    <name type="scientific">Sphingopyxis bauzanensis</name>
    <dbReference type="NCBI Taxonomy" id="651663"/>
    <lineage>
        <taxon>Bacteria</taxon>
        <taxon>Pseudomonadati</taxon>
        <taxon>Pseudomonadota</taxon>
        <taxon>Alphaproteobacteria</taxon>
        <taxon>Sphingomonadales</taxon>
        <taxon>Sphingomonadaceae</taxon>
        <taxon>Sphingopyxis</taxon>
    </lineage>
</organism>
<sequence length="124" mass="13545">MVTQLALQADQGRVLTEAVARVAACWKLTNDQLGAVVGISAATASRLRSGSYQLQRAEKAFELGQYLVRLFRSLDALMGSDDAASISWLKSENIDLGGRPIDLIRTIRGLSDVADYVDDYRARV</sequence>
<dbReference type="InterPro" id="IPR046847">
    <property type="entry name" value="Xre-like_HTH"/>
</dbReference>
<feature type="domain" description="Antitoxin Xre/MbcA/ParS-like toxin-binding" evidence="1">
    <location>
        <begin position="73"/>
        <end position="121"/>
    </location>
</feature>